<evidence type="ECO:0000256" key="5">
    <source>
        <dbReference type="ARBA" id="ARBA00022691"/>
    </source>
</evidence>
<evidence type="ECO:0000256" key="7">
    <source>
        <dbReference type="ARBA" id="ARBA00022946"/>
    </source>
</evidence>
<dbReference type="GO" id="GO:0003723">
    <property type="term" value="F:RNA binding"/>
    <property type="evidence" value="ECO:0007669"/>
    <property type="project" value="UniProtKB-UniRule"/>
</dbReference>
<evidence type="ECO:0000256" key="6">
    <source>
        <dbReference type="ARBA" id="ARBA00022884"/>
    </source>
</evidence>
<evidence type="ECO:0000256" key="4">
    <source>
        <dbReference type="ARBA" id="ARBA00022679"/>
    </source>
</evidence>
<proteinExistence type="inferred from homology"/>
<keyword evidence="18" id="KW-1185">Reference proteome</keyword>
<evidence type="ECO:0000256" key="1">
    <source>
        <dbReference type="ARBA" id="ARBA00004173"/>
    </source>
</evidence>
<dbReference type="GO" id="GO:0003677">
    <property type="term" value="F:DNA binding"/>
    <property type="evidence" value="ECO:0007669"/>
    <property type="project" value="UniProtKB-KW"/>
</dbReference>
<feature type="binding site" evidence="13">
    <location>
        <position position="176"/>
    </location>
    <ligand>
        <name>S-adenosyl-L-methionine</name>
        <dbReference type="ChEBI" id="CHEBI:59789"/>
    </ligand>
</feature>
<evidence type="ECO:0000256" key="3">
    <source>
        <dbReference type="ARBA" id="ARBA00022603"/>
    </source>
</evidence>
<dbReference type="FunFam" id="3.40.50.150:FF:000109">
    <property type="entry name" value="rRNA adenine N(6)-methyltransferase"/>
    <property type="match status" value="1"/>
</dbReference>
<feature type="region of interest" description="Disordered" evidence="15">
    <location>
        <begin position="1"/>
        <end position="21"/>
    </location>
</feature>
<dbReference type="Pfam" id="PF00398">
    <property type="entry name" value="RrnaAD"/>
    <property type="match status" value="1"/>
</dbReference>
<dbReference type="NCBIfam" id="TIGR00755">
    <property type="entry name" value="ksgA"/>
    <property type="match status" value="1"/>
</dbReference>
<keyword evidence="7" id="KW-0809">Transit peptide</keyword>
<evidence type="ECO:0000259" key="16">
    <source>
        <dbReference type="SMART" id="SM00650"/>
    </source>
</evidence>
<feature type="non-terminal residue" evidence="17">
    <location>
        <position position="1"/>
    </location>
</feature>
<evidence type="ECO:0000256" key="14">
    <source>
        <dbReference type="RuleBase" id="RU362106"/>
    </source>
</evidence>
<keyword evidence="8" id="KW-0805">Transcription regulation</keyword>
<keyword evidence="11" id="KW-0804">Transcription</keyword>
<feature type="binding site" evidence="13">
    <location>
        <position position="120"/>
    </location>
    <ligand>
        <name>S-adenosyl-L-methionine</name>
        <dbReference type="ChEBI" id="CHEBI:59789"/>
    </ligand>
</feature>
<gene>
    <name evidence="17" type="primary">Tfb1m</name>
    <name evidence="17" type="ORF">ZAPATR_R06017</name>
</gene>
<comment type="similarity">
    <text evidence="12">Belongs to the class I-like SAM-binding methyltransferase superfamily. rRNA adenine N(6)-methyltransferase family. KsgA subfamily.</text>
</comment>
<evidence type="ECO:0000256" key="10">
    <source>
        <dbReference type="ARBA" id="ARBA00023128"/>
    </source>
</evidence>
<dbReference type="InterPro" id="IPR001737">
    <property type="entry name" value="KsgA/Erm"/>
</dbReference>
<dbReference type="InterPro" id="IPR023165">
    <property type="entry name" value="rRNA_Ade_diMease-like_C"/>
</dbReference>
<keyword evidence="3 13" id="KW-0489">Methyltransferase</keyword>
<dbReference type="EMBL" id="VZTU01009023">
    <property type="protein sequence ID" value="NXT76470.1"/>
    <property type="molecule type" value="Genomic_DNA"/>
</dbReference>
<dbReference type="PROSITE" id="PS51689">
    <property type="entry name" value="SAM_RNA_A_N6_MT"/>
    <property type="match status" value="1"/>
</dbReference>
<dbReference type="InterPro" id="IPR029063">
    <property type="entry name" value="SAM-dependent_MTases_sf"/>
</dbReference>
<dbReference type="GO" id="GO:0034246">
    <property type="term" value="F:mitochondrial transcription factor activity"/>
    <property type="evidence" value="ECO:0007669"/>
    <property type="project" value="TreeGrafter"/>
</dbReference>
<evidence type="ECO:0000313" key="17">
    <source>
        <dbReference type="EMBL" id="NXT76470.1"/>
    </source>
</evidence>
<feature type="binding site" evidence="13">
    <location>
        <position position="146"/>
    </location>
    <ligand>
        <name>S-adenosyl-L-methionine</name>
        <dbReference type="ChEBI" id="CHEBI:59789"/>
    </ligand>
</feature>
<feature type="binding site" evidence="13">
    <location>
        <position position="73"/>
    </location>
    <ligand>
        <name>S-adenosyl-L-methionine</name>
        <dbReference type="ChEBI" id="CHEBI:59789"/>
    </ligand>
</feature>
<dbReference type="EC" id="2.1.1.-" evidence="14"/>
<dbReference type="SUPFAM" id="SSF53335">
    <property type="entry name" value="S-adenosyl-L-methionine-dependent methyltransferases"/>
    <property type="match status" value="1"/>
</dbReference>
<dbReference type="GO" id="GO:0000179">
    <property type="term" value="F:rRNA (adenine-N6,N6-)-dimethyltransferase activity"/>
    <property type="evidence" value="ECO:0007669"/>
    <property type="project" value="UniProtKB-UniRule"/>
</dbReference>
<dbReference type="InterPro" id="IPR011530">
    <property type="entry name" value="rRNA_adenine_dimethylase"/>
</dbReference>
<comment type="caution">
    <text evidence="17">The sequence shown here is derived from an EMBL/GenBank/DDBJ whole genome shotgun (WGS) entry which is preliminary data.</text>
</comment>
<evidence type="ECO:0000256" key="9">
    <source>
        <dbReference type="ARBA" id="ARBA00023125"/>
    </source>
</evidence>
<keyword evidence="4 13" id="KW-0808">Transferase</keyword>
<dbReference type="SMART" id="SM00650">
    <property type="entry name" value="rADc"/>
    <property type="match status" value="1"/>
</dbReference>
<evidence type="ECO:0000256" key="8">
    <source>
        <dbReference type="ARBA" id="ARBA00023015"/>
    </source>
</evidence>
<feature type="binding site" evidence="13">
    <location>
        <position position="71"/>
    </location>
    <ligand>
        <name>S-adenosyl-L-methionine</name>
        <dbReference type="ChEBI" id="CHEBI:59789"/>
    </ligand>
</feature>
<evidence type="ECO:0000256" key="15">
    <source>
        <dbReference type="SAM" id="MobiDB-lite"/>
    </source>
</evidence>
<dbReference type="InterPro" id="IPR020598">
    <property type="entry name" value="rRNA_Ade_methylase_Trfase_N"/>
</dbReference>
<dbReference type="Proteomes" id="UP000557426">
    <property type="component" value="Unassembled WGS sequence"/>
</dbReference>
<protein>
    <recommendedName>
        <fullName evidence="14">rRNA adenine N(6)-methyltransferase</fullName>
        <ecNumber evidence="14">2.1.1.-</ecNumber>
    </recommendedName>
</protein>
<keyword evidence="6 13" id="KW-0694">RNA-binding</keyword>
<evidence type="ECO:0000256" key="13">
    <source>
        <dbReference type="PROSITE-ProRule" id="PRU01026"/>
    </source>
</evidence>
<sequence length="386" mass="43663">ATQGAGRAHAPLRSQSRQRRGASFSGLAPAVTFCLMAAPGKVAAFHLPPLPTIGEIIKLFNLKAQKQLSQNFLLDLRLTDKIVKQAGKLKNAHVCEVGPGPGGITRSILSAGVEKLLLIEKDPRFIPGLQMLSEAAPGKVHIVHGDILTYKMDKAFPKYLQKDWEDDPPDIHIIGNLPFSVSTPLIIKWLENVSKKDGPFIYGRTQMTLTFQKEVAERLTANPGSKQRSRLSIMSQHLCTVENCFIIPGQAFVPKPEVDVGVVHFTPLVQPKIQQPFELVEKVVRSVFQFRRKYCFRGVETLFPEAGRLKRTEQLMMTANVDPTLRPFQLSMSQFRNLCNVYRKMCDEDPGLFVYNYREELRQKRRRRDSLESTSQPKRTEEENQL</sequence>
<evidence type="ECO:0000313" key="18">
    <source>
        <dbReference type="Proteomes" id="UP000557426"/>
    </source>
</evidence>
<evidence type="ECO:0000256" key="11">
    <source>
        <dbReference type="ARBA" id="ARBA00023163"/>
    </source>
</evidence>
<dbReference type="GO" id="GO:0006391">
    <property type="term" value="P:transcription initiation at mitochondrial promoter"/>
    <property type="evidence" value="ECO:0007669"/>
    <property type="project" value="TreeGrafter"/>
</dbReference>
<feature type="region of interest" description="Disordered" evidence="15">
    <location>
        <begin position="365"/>
        <end position="386"/>
    </location>
</feature>
<dbReference type="GO" id="GO:1904047">
    <property type="term" value="F:S-adenosyl-L-methionine binding"/>
    <property type="evidence" value="ECO:0007669"/>
    <property type="project" value="UniProtKB-ARBA"/>
</dbReference>
<dbReference type="FunFam" id="1.10.8.100:FF:000004">
    <property type="entry name" value="rRNA adenine N(6)-methyltransferase"/>
    <property type="match status" value="1"/>
</dbReference>
<dbReference type="PANTHER" id="PTHR11727">
    <property type="entry name" value="DIMETHYLADENOSINE TRANSFERASE"/>
    <property type="match status" value="1"/>
</dbReference>
<evidence type="ECO:0000256" key="12">
    <source>
        <dbReference type="ARBA" id="ARBA00061148"/>
    </source>
</evidence>
<dbReference type="CDD" id="cd02440">
    <property type="entry name" value="AdoMet_MTases"/>
    <property type="match status" value="1"/>
</dbReference>
<accession>A0A7L3FB54</accession>
<dbReference type="HAMAP" id="MF_00607">
    <property type="entry name" value="16SrRNA_methyltr_A"/>
    <property type="match status" value="1"/>
</dbReference>
<feature type="non-terminal residue" evidence="17">
    <location>
        <position position="386"/>
    </location>
</feature>
<dbReference type="Gene3D" id="3.40.50.150">
    <property type="entry name" value="Vaccinia Virus protein VP39"/>
    <property type="match status" value="1"/>
</dbReference>
<keyword evidence="2 14" id="KW-0698">rRNA processing</keyword>
<keyword evidence="5 13" id="KW-0949">S-adenosyl-L-methionine</keyword>
<organism evidence="17 18">
    <name type="scientific">Zapornia atra</name>
    <name type="common">Henderson crake</name>
    <dbReference type="NCBI Taxonomy" id="2585822"/>
    <lineage>
        <taxon>Eukaryota</taxon>
        <taxon>Metazoa</taxon>
        <taxon>Chordata</taxon>
        <taxon>Craniata</taxon>
        <taxon>Vertebrata</taxon>
        <taxon>Euteleostomi</taxon>
        <taxon>Archelosauria</taxon>
        <taxon>Archosauria</taxon>
        <taxon>Dinosauria</taxon>
        <taxon>Saurischia</taxon>
        <taxon>Theropoda</taxon>
        <taxon>Coelurosauria</taxon>
        <taxon>Aves</taxon>
        <taxon>Neognathae</taxon>
        <taxon>Neoaves</taxon>
        <taxon>Gruiformes</taxon>
        <taxon>Rallidae</taxon>
        <taxon>Zapornia</taxon>
    </lineage>
</organism>
<keyword evidence="9" id="KW-0238">DNA-binding</keyword>
<evidence type="ECO:0000256" key="2">
    <source>
        <dbReference type="ARBA" id="ARBA00022552"/>
    </source>
</evidence>
<dbReference type="PANTHER" id="PTHR11727:SF17">
    <property type="entry name" value="DIMETHYLADENOSINE TRANSFERASE 1, MITOCHONDRIAL"/>
    <property type="match status" value="1"/>
</dbReference>
<name>A0A7L3FB54_9GRUI</name>
<reference evidence="17 18" key="1">
    <citation type="submission" date="2019-09" db="EMBL/GenBank/DDBJ databases">
        <title>Bird 10,000 Genomes (B10K) Project - Family phase.</title>
        <authorList>
            <person name="Zhang G."/>
        </authorList>
    </citation>
    <scope>NUCLEOTIDE SEQUENCE [LARGE SCALE GENOMIC DNA]</scope>
    <source>
        <strain evidence="17">B10K-DU-011-47</strain>
        <tissue evidence="17">Mixed tissue sample</tissue>
    </source>
</reference>
<keyword evidence="10" id="KW-0496">Mitochondrion</keyword>
<dbReference type="Gene3D" id="1.10.8.100">
    <property type="entry name" value="Ribosomal RNA adenine dimethylase-like, domain 2"/>
    <property type="match status" value="1"/>
</dbReference>
<feature type="binding site" evidence="13">
    <location>
        <position position="98"/>
    </location>
    <ligand>
        <name>S-adenosyl-L-methionine</name>
        <dbReference type="ChEBI" id="CHEBI:59789"/>
    </ligand>
</feature>
<comment type="subcellular location">
    <subcellularLocation>
        <location evidence="1">Mitochondrion</location>
    </subcellularLocation>
</comment>
<feature type="domain" description="Ribosomal RNA adenine methylase transferase N-terminal" evidence="16">
    <location>
        <begin position="78"/>
        <end position="269"/>
    </location>
</feature>
<dbReference type="GO" id="GO:0005759">
    <property type="term" value="C:mitochondrial matrix"/>
    <property type="evidence" value="ECO:0007669"/>
    <property type="project" value="TreeGrafter"/>
</dbReference>
<dbReference type="AlphaFoldDB" id="A0A7L3FB54"/>